<dbReference type="PANTHER" id="PTHR37820">
    <property type="entry name" value="CELL DIVISION PROTEIN DIVIB"/>
    <property type="match status" value="1"/>
</dbReference>
<evidence type="ECO:0000256" key="6">
    <source>
        <dbReference type="SAM" id="MobiDB-lite"/>
    </source>
</evidence>
<dbReference type="EMBL" id="JXBX01000009">
    <property type="protein sequence ID" value="KJY53105.1"/>
    <property type="molecule type" value="Genomic_DNA"/>
</dbReference>
<dbReference type="Proteomes" id="UP000033652">
    <property type="component" value="Unassembled WGS sequence"/>
</dbReference>
<gene>
    <name evidence="10" type="ORF">JF68_04400</name>
</gene>
<dbReference type="PANTHER" id="PTHR37820:SF1">
    <property type="entry name" value="CELL DIVISION PROTEIN FTSQ"/>
    <property type="match status" value="1"/>
</dbReference>
<evidence type="ECO:0000259" key="8">
    <source>
        <dbReference type="Pfam" id="PF03799"/>
    </source>
</evidence>
<dbReference type="RefSeq" id="WP_231570897.1">
    <property type="nucleotide sequence ID" value="NZ_KQ033865.1"/>
</dbReference>
<dbReference type="GO" id="GO:0051301">
    <property type="term" value="P:cell division"/>
    <property type="evidence" value="ECO:0007669"/>
    <property type="project" value="UniProtKB-KW"/>
</dbReference>
<evidence type="ECO:0000313" key="10">
    <source>
        <dbReference type="EMBL" id="KJY53105.1"/>
    </source>
</evidence>
<keyword evidence="7" id="KW-0472">Membrane</keyword>
<feature type="domain" description="POTRA" evidence="9">
    <location>
        <begin position="143"/>
        <end position="206"/>
    </location>
</feature>
<comment type="caution">
    <text evidence="10">The sequence shown here is derived from an EMBL/GenBank/DDBJ whole genome shotgun (WGS) entry which is preliminary data.</text>
</comment>
<evidence type="ECO:0000256" key="5">
    <source>
        <dbReference type="ARBA" id="ARBA00023306"/>
    </source>
</evidence>
<reference evidence="10 11" key="1">
    <citation type="submission" date="2014-12" db="EMBL/GenBank/DDBJ databases">
        <title>Comparative genomics of the lactic acid bacteria isolated from the honey bee gut.</title>
        <authorList>
            <person name="Ellegaard K.M."/>
            <person name="Tamarit D."/>
            <person name="Javelind E."/>
            <person name="Olofsson T."/>
            <person name="Andersson S.G."/>
            <person name="Vasquez A."/>
        </authorList>
    </citation>
    <scope>NUCLEOTIDE SEQUENCE [LARGE SCALE GENOMIC DNA]</scope>
    <source>
        <strain evidence="10 11">Bma6</strain>
    </source>
</reference>
<feature type="transmembrane region" description="Helical" evidence="7">
    <location>
        <begin position="112"/>
        <end position="134"/>
    </location>
</feature>
<keyword evidence="5" id="KW-0131">Cell cycle</keyword>
<evidence type="ECO:0000313" key="11">
    <source>
        <dbReference type="Proteomes" id="UP000033652"/>
    </source>
</evidence>
<evidence type="ECO:0000256" key="2">
    <source>
        <dbReference type="ARBA" id="ARBA00022618"/>
    </source>
</evidence>
<evidence type="ECO:0000256" key="3">
    <source>
        <dbReference type="ARBA" id="ARBA00022692"/>
    </source>
</evidence>
<proteinExistence type="predicted"/>
<protein>
    <submittedName>
        <fullName evidence="10">Cell division protein</fullName>
    </submittedName>
</protein>
<organism evidence="10 11">
    <name type="scientific">Bifidobacterium coryneforme</name>
    <dbReference type="NCBI Taxonomy" id="1687"/>
    <lineage>
        <taxon>Bacteria</taxon>
        <taxon>Bacillati</taxon>
        <taxon>Actinomycetota</taxon>
        <taxon>Actinomycetes</taxon>
        <taxon>Bifidobacteriales</taxon>
        <taxon>Bifidobacteriaceae</taxon>
        <taxon>Bifidobacterium</taxon>
    </lineage>
</organism>
<feature type="region of interest" description="Disordered" evidence="6">
    <location>
        <begin position="1"/>
        <end position="79"/>
    </location>
</feature>
<dbReference type="InterPro" id="IPR013685">
    <property type="entry name" value="POTRA_FtsQ_type"/>
</dbReference>
<dbReference type="InterPro" id="IPR005548">
    <property type="entry name" value="Cell_div_FtsQ/DivIB_C"/>
</dbReference>
<feature type="domain" description="Cell division protein FtsQ/DivIB C-terminal" evidence="8">
    <location>
        <begin position="222"/>
        <end position="322"/>
    </location>
</feature>
<keyword evidence="1" id="KW-1003">Cell membrane</keyword>
<evidence type="ECO:0000256" key="7">
    <source>
        <dbReference type="SAM" id="Phobius"/>
    </source>
</evidence>
<evidence type="ECO:0000256" key="4">
    <source>
        <dbReference type="ARBA" id="ARBA00022989"/>
    </source>
</evidence>
<name>A0ABD4ADB1_9BIFI</name>
<dbReference type="Pfam" id="PF08478">
    <property type="entry name" value="POTRA_1"/>
    <property type="match status" value="1"/>
</dbReference>
<sequence>MTTRRVISSQDPKGQEGSKRSVKSGGLISRRGKTKGKTPADVDKSSARTISSTKKSKTDDFVDARNMPSNQAVSNRIGADQDQQGMGVFVRPKVIDFQARVQEKKSVNRRVILIRTGISVLVLALVAALVWLLFISPVFRLHAEDIEVSGGNAWVNNERVETIVKGQGDRSLLLISTGAIERDIGGMAGVTDAQVHKHFPHGLRVTFNAQEPTAILKDSNDTMTAVDREGRVLNTVDKPVNDIPIIQVSNLEHGKSDLVVKQTLRILSAMPETMRHSVTKVTADTQDSITTELNNGERVIVWGDSSDLKLKLAVVDKIINDPSKIGDKHQLDVSAPLRPIVR</sequence>
<accession>A0ABD4ADB1</accession>
<keyword evidence="4 7" id="KW-1133">Transmembrane helix</keyword>
<keyword evidence="3 7" id="KW-0812">Transmembrane</keyword>
<dbReference type="AlphaFoldDB" id="A0ABD4ADB1"/>
<feature type="compositionally biased region" description="Polar residues" evidence="6">
    <location>
        <begin position="1"/>
        <end position="12"/>
    </location>
</feature>
<keyword evidence="2 10" id="KW-0132">Cell division</keyword>
<dbReference type="InterPro" id="IPR050487">
    <property type="entry name" value="FtsQ_DivIB"/>
</dbReference>
<evidence type="ECO:0000256" key="1">
    <source>
        <dbReference type="ARBA" id="ARBA00022475"/>
    </source>
</evidence>
<evidence type="ECO:0000259" key="9">
    <source>
        <dbReference type="Pfam" id="PF08478"/>
    </source>
</evidence>
<dbReference type="Gene3D" id="3.10.20.310">
    <property type="entry name" value="membrane protein fhac"/>
    <property type="match status" value="1"/>
</dbReference>
<dbReference type="Pfam" id="PF03799">
    <property type="entry name" value="FtsQ_DivIB_C"/>
    <property type="match status" value="1"/>
</dbReference>